<organism evidence="2 3">
    <name type="scientific">Variovorax defluvii</name>
    <dbReference type="NCBI Taxonomy" id="913761"/>
    <lineage>
        <taxon>Bacteria</taxon>
        <taxon>Pseudomonadati</taxon>
        <taxon>Pseudomonadota</taxon>
        <taxon>Betaproteobacteria</taxon>
        <taxon>Burkholderiales</taxon>
        <taxon>Comamonadaceae</taxon>
        <taxon>Variovorax</taxon>
    </lineage>
</organism>
<evidence type="ECO:0008006" key="4">
    <source>
        <dbReference type="Google" id="ProtNLM"/>
    </source>
</evidence>
<dbReference type="RefSeq" id="WP_345539419.1">
    <property type="nucleotide sequence ID" value="NZ_BAABGJ010000057.1"/>
</dbReference>
<feature type="transmembrane region" description="Helical" evidence="1">
    <location>
        <begin position="94"/>
        <end position="116"/>
    </location>
</feature>
<accession>A0ABP8I080</accession>
<protein>
    <recommendedName>
        <fullName evidence="4">DUF1269 domain-containing protein</fullName>
    </recommendedName>
</protein>
<reference evidence="3" key="1">
    <citation type="journal article" date="2019" name="Int. J. Syst. Evol. Microbiol.">
        <title>The Global Catalogue of Microorganisms (GCM) 10K type strain sequencing project: providing services to taxonomists for standard genome sequencing and annotation.</title>
        <authorList>
            <consortium name="The Broad Institute Genomics Platform"/>
            <consortium name="The Broad Institute Genome Sequencing Center for Infectious Disease"/>
            <person name="Wu L."/>
            <person name="Ma J."/>
        </authorList>
    </citation>
    <scope>NUCLEOTIDE SEQUENCE [LARGE SCALE GENOMIC DNA]</scope>
    <source>
        <strain evidence="3">JCM 17804</strain>
    </source>
</reference>
<dbReference type="EMBL" id="BAABGJ010000057">
    <property type="protein sequence ID" value="GAA4348481.1"/>
    <property type="molecule type" value="Genomic_DNA"/>
</dbReference>
<keyword evidence="1" id="KW-0812">Transmembrane</keyword>
<gene>
    <name evidence="2" type="ORF">GCM10023165_34330</name>
</gene>
<evidence type="ECO:0000313" key="2">
    <source>
        <dbReference type="EMBL" id="GAA4348481.1"/>
    </source>
</evidence>
<dbReference type="Proteomes" id="UP001500975">
    <property type="component" value="Unassembled WGS sequence"/>
</dbReference>
<sequence length="171" mass="18108">MKRRIYWLMPDAASARRVMHDLVQARVDAAHIHFVGPEGEDMRGLHAANVWQTSDLVPAAKNGLVIGGGVGAVSGLVAALAFPLTADGPQWEMAAALAVLGGLVGAWSSSMIGISIPSPRLARFESAIAAGRMLLMVDLPPARVAEIEALLERAHPEARFAGDERMIPAFP</sequence>
<evidence type="ECO:0000256" key="1">
    <source>
        <dbReference type="SAM" id="Phobius"/>
    </source>
</evidence>
<comment type="caution">
    <text evidence="2">The sequence shown here is derived from an EMBL/GenBank/DDBJ whole genome shotgun (WGS) entry which is preliminary data.</text>
</comment>
<evidence type="ECO:0000313" key="3">
    <source>
        <dbReference type="Proteomes" id="UP001500975"/>
    </source>
</evidence>
<feature type="transmembrane region" description="Helical" evidence="1">
    <location>
        <begin position="64"/>
        <end position="82"/>
    </location>
</feature>
<name>A0ABP8I080_9BURK</name>
<keyword evidence="1" id="KW-1133">Transmembrane helix</keyword>
<proteinExistence type="predicted"/>
<keyword evidence="1" id="KW-0472">Membrane</keyword>
<keyword evidence="3" id="KW-1185">Reference proteome</keyword>